<dbReference type="Pfam" id="PF01712">
    <property type="entry name" value="dNK"/>
    <property type="match status" value="1"/>
</dbReference>
<dbReference type="Gene3D" id="3.90.79.10">
    <property type="entry name" value="Nucleoside Triphosphate Pyrophosphohydrolase"/>
    <property type="match status" value="1"/>
</dbReference>
<dbReference type="InterPro" id="IPR031314">
    <property type="entry name" value="DNK_dom"/>
</dbReference>
<gene>
    <name evidence="2" type="ORF">F8M41_002354</name>
</gene>
<feature type="domain" description="Deoxynucleoside kinase" evidence="1">
    <location>
        <begin position="373"/>
        <end position="553"/>
    </location>
</feature>
<evidence type="ECO:0000313" key="2">
    <source>
        <dbReference type="EMBL" id="KAF0560355.1"/>
    </source>
</evidence>
<dbReference type="InterPro" id="IPR015797">
    <property type="entry name" value="NUDIX_hydrolase-like_dom_sf"/>
</dbReference>
<protein>
    <submittedName>
        <fullName evidence="2">Deoxynucleoside kinase</fullName>
    </submittedName>
</protein>
<dbReference type="InterPro" id="IPR027417">
    <property type="entry name" value="P-loop_NTPase"/>
</dbReference>
<proteinExistence type="predicted"/>
<keyword evidence="2" id="KW-0418">Kinase</keyword>
<name>A0A8H4B507_GIGMA</name>
<keyword evidence="2" id="KW-0808">Transferase</keyword>
<dbReference type="EMBL" id="WTPW01000013">
    <property type="protein sequence ID" value="KAF0560355.1"/>
    <property type="molecule type" value="Genomic_DNA"/>
</dbReference>
<sequence>MRNEYPKPNDHIPESRTINEMRQTIIMIYFIKEKTSLQERLEGYLEQERKKYPELDQNIKNKEWNNQQYDLLSSTAKDYMEIISPTEKDVTKWIKEEKEKERNQETRELLQDNEFINAWEIIKETNESEPWTNYDTFDEYIAQNKNQSKEQILKAKEYFAKELIRIIVKNWKYNYPKEQFEEIEENITDLITKEHDNNKLTTLKTRIRLAKNECLQFYLSTLKIRCLTKTGQLPTKEEMEKLADDRMYQNPLELKNTFKRQPLESKLLQINPITQRKFGKNIQWKDINFAKQHPEETYFIKIAIKKKNELTEGQYQDWIQQMFQKIEHQHKYTTLYNEGKQFSLKTIIKNQIKEGYDNLHEMLNHDQLKLNFIAIDGAIAVGKTTTCHWLKTWLQSYEQNVILREEITLQHKDLLKMFYANPEKYGFALQLTIINEWNMMYQQLHRLQLEGKIPNRTYIIEDRTVYSTQFFTEEIITDQEEKKKLNQLLQHSTFKLLPNKLNYTIFCDPGQEQMLQWFKKRSKEGNKGTDKQIPEEYLIKIYQRYKEMIKQVHPDFIRINNNIPNLEHIFRTLFIHEMNTNFEEYNVEKIYRLQEYWDYYSEPKLKGIPTKSYTVFIPFTIQNQVVKILTAQRLNVTIYPNQFETVGGSIEETDKGIFKAAKRECKEETSYEPEDKRMQLILNHQYLPNNKNGTQLFVKGIHEYTQVEKRIQIYTFLYYVYPKEYSKFINNEPDKASTRK</sequence>
<evidence type="ECO:0000259" key="1">
    <source>
        <dbReference type="Pfam" id="PF01712"/>
    </source>
</evidence>
<dbReference type="Proteomes" id="UP000439903">
    <property type="component" value="Unassembled WGS sequence"/>
</dbReference>
<dbReference type="GO" id="GO:0016301">
    <property type="term" value="F:kinase activity"/>
    <property type="evidence" value="ECO:0007669"/>
    <property type="project" value="UniProtKB-KW"/>
</dbReference>
<dbReference type="SUPFAM" id="SSF52540">
    <property type="entry name" value="P-loop containing nucleoside triphosphate hydrolases"/>
    <property type="match status" value="1"/>
</dbReference>
<organism evidence="2 3">
    <name type="scientific">Gigaspora margarita</name>
    <dbReference type="NCBI Taxonomy" id="4874"/>
    <lineage>
        <taxon>Eukaryota</taxon>
        <taxon>Fungi</taxon>
        <taxon>Fungi incertae sedis</taxon>
        <taxon>Mucoromycota</taxon>
        <taxon>Glomeromycotina</taxon>
        <taxon>Glomeromycetes</taxon>
        <taxon>Diversisporales</taxon>
        <taxon>Gigasporaceae</taxon>
        <taxon>Gigaspora</taxon>
    </lineage>
</organism>
<evidence type="ECO:0000313" key="3">
    <source>
        <dbReference type="Proteomes" id="UP000439903"/>
    </source>
</evidence>
<reference evidence="2 3" key="1">
    <citation type="journal article" date="2019" name="Environ. Microbiol.">
        <title>At the nexus of three kingdoms: the genome of the mycorrhizal fungus Gigaspora margarita provides insights into plant, endobacterial and fungal interactions.</title>
        <authorList>
            <person name="Venice F."/>
            <person name="Ghignone S."/>
            <person name="Salvioli di Fossalunga A."/>
            <person name="Amselem J."/>
            <person name="Novero M."/>
            <person name="Xianan X."/>
            <person name="Sedzielewska Toro K."/>
            <person name="Morin E."/>
            <person name="Lipzen A."/>
            <person name="Grigoriev I.V."/>
            <person name="Henrissat B."/>
            <person name="Martin F.M."/>
            <person name="Bonfante P."/>
        </authorList>
    </citation>
    <scope>NUCLEOTIDE SEQUENCE [LARGE SCALE GENOMIC DNA]</scope>
    <source>
        <strain evidence="2 3">BEG34</strain>
    </source>
</reference>
<dbReference type="SUPFAM" id="SSF55811">
    <property type="entry name" value="Nudix"/>
    <property type="match status" value="1"/>
</dbReference>
<comment type="caution">
    <text evidence="2">The sequence shown here is derived from an EMBL/GenBank/DDBJ whole genome shotgun (WGS) entry which is preliminary data.</text>
</comment>
<dbReference type="Gene3D" id="3.40.50.300">
    <property type="entry name" value="P-loop containing nucleotide triphosphate hydrolases"/>
    <property type="match status" value="1"/>
</dbReference>
<keyword evidence="3" id="KW-1185">Reference proteome</keyword>
<accession>A0A8H4B507</accession>
<dbReference type="OrthoDB" id="2342219at2759"/>
<dbReference type="AlphaFoldDB" id="A0A8H4B507"/>